<name>A0A9W3BK80_BIOGL</name>
<dbReference type="PANTHER" id="PTHR31214:SF2">
    <property type="entry name" value="PROTEIN FAM221A"/>
    <property type="match status" value="1"/>
</dbReference>
<comment type="similarity">
    <text evidence="1">Belongs to the FAM221 family.</text>
</comment>
<evidence type="ECO:0000256" key="2">
    <source>
        <dbReference type="ARBA" id="ARBA00039630"/>
    </source>
</evidence>
<dbReference type="InterPro" id="IPR026755">
    <property type="entry name" value="Fam221a/b"/>
</dbReference>
<gene>
    <name evidence="5" type="primary">LOC106071413</name>
</gene>
<organism evidence="4 5">
    <name type="scientific">Biomphalaria glabrata</name>
    <name type="common">Bloodfluke planorb</name>
    <name type="synonym">Freshwater snail</name>
    <dbReference type="NCBI Taxonomy" id="6526"/>
    <lineage>
        <taxon>Eukaryota</taxon>
        <taxon>Metazoa</taxon>
        <taxon>Spiralia</taxon>
        <taxon>Lophotrochozoa</taxon>
        <taxon>Mollusca</taxon>
        <taxon>Gastropoda</taxon>
        <taxon>Heterobranchia</taxon>
        <taxon>Euthyneura</taxon>
        <taxon>Panpulmonata</taxon>
        <taxon>Hygrophila</taxon>
        <taxon>Lymnaeoidea</taxon>
        <taxon>Planorbidae</taxon>
        <taxon>Biomphalaria</taxon>
    </lineage>
</organism>
<dbReference type="Pfam" id="PF14753">
    <property type="entry name" value="FAM221"/>
    <property type="match status" value="1"/>
</dbReference>
<dbReference type="OMA" id="LCFCKHR"/>
<protein>
    <recommendedName>
        <fullName evidence="2">Protein FAM221A</fullName>
    </recommendedName>
</protein>
<evidence type="ECO:0000256" key="3">
    <source>
        <dbReference type="SAM" id="MobiDB-lite"/>
    </source>
</evidence>
<evidence type="ECO:0000256" key="1">
    <source>
        <dbReference type="ARBA" id="ARBA00011026"/>
    </source>
</evidence>
<evidence type="ECO:0000313" key="4">
    <source>
        <dbReference type="Proteomes" id="UP001165740"/>
    </source>
</evidence>
<accession>A0A9W3BK80</accession>
<dbReference type="Proteomes" id="UP001165740">
    <property type="component" value="Chromosome 10"/>
</dbReference>
<reference evidence="5" key="1">
    <citation type="submission" date="2025-08" db="UniProtKB">
        <authorList>
            <consortium name="RefSeq"/>
        </authorList>
    </citation>
    <scope>IDENTIFICATION</scope>
</reference>
<dbReference type="PANTHER" id="PTHR31214">
    <property type="entry name" value="PROTEIN FAM221A-RELATED"/>
    <property type="match status" value="1"/>
</dbReference>
<dbReference type="AlphaFoldDB" id="A0A9W3BK80"/>
<proteinExistence type="inferred from homology"/>
<keyword evidence="4" id="KW-1185">Reference proteome</keyword>
<feature type="compositionally biased region" description="Polar residues" evidence="3">
    <location>
        <begin position="336"/>
        <end position="348"/>
    </location>
</feature>
<evidence type="ECO:0000313" key="5">
    <source>
        <dbReference type="RefSeq" id="XP_055899922.1"/>
    </source>
</evidence>
<feature type="region of interest" description="Disordered" evidence="3">
    <location>
        <begin position="328"/>
        <end position="348"/>
    </location>
</feature>
<dbReference type="OrthoDB" id="310364at2759"/>
<dbReference type="GeneID" id="106071413"/>
<dbReference type="RefSeq" id="XP_055899922.1">
    <property type="nucleotide sequence ID" value="XM_056043947.1"/>
</dbReference>
<sequence length="348" mass="39144">MRQAIKFKLIFEIMEKQYNLTLGANAAQSVDDYLEYRRIVGDDDGGILFTQDEYEAYKKKVIPQRIKNRLYTCFSNQSGMDCKLVGPETPCFCTHRYKQHKTDFEELPKERPILLPCRVATCPCISYHFVPSNGSQPIRCTCKHLADEHSPKRPYVCKKGGCTKCTGFKSSFTCACGSNYNEHNMIIETAEERMARGHPLGDAVPFQAMGGITGFSSLAEGYLRLDPSGRGAPSEEYLSQPITALDNPFLRSNVNSIKAHHLARKGTNVTGPEDPVFDDIEERISAVKKPGESDMDFFERRYQERRKLEELAKKKNLSNPYKIESSKVGVRKAVGSSATKLQPGTSKQ</sequence>